<organism evidence="5 6">
    <name type="scientific">Funneliformis geosporum</name>
    <dbReference type="NCBI Taxonomy" id="1117311"/>
    <lineage>
        <taxon>Eukaryota</taxon>
        <taxon>Fungi</taxon>
        <taxon>Fungi incertae sedis</taxon>
        <taxon>Mucoromycota</taxon>
        <taxon>Glomeromycotina</taxon>
        <taxon>Glomeromycetes</taxon>
        <taxon>Glomerales</taxon>
        <taxon>Glomeraceae</taxon>
        <taxon>Funneliformis</taxon>
    </lineage>
</organism>
<dbReference type="InterPro" id="IPR017441">
    <property type="entry name" value="Protein_kinase_ATP_BS"/>
</dbReference>
<dbReference type="OrthoDB" id="2352400at2759"/>
<dbReference type="GO" id="GO:0004713">
    <property type="term" value="F:protein tyrosine kinase activity"/>
    <property type="evidence" value="ECO:0007669"/>
    <property type="project" value="InterPro"/>
</dbReference>
<dbReference type="AlphaFoldDB" id="A0A9W4SBH8"/>
<dbReference type="InterPro" id="IPR011009">
    <property type="entry name" value="Kinase-like_dom_sf"/>
</dbReference>
<evidence type="ECO:0000256" key="3">
    <source>
        <dbReference type="PROSITE-ProRule" id="PRU10141"/>
    </source>
</evidence>
<dbReference type="InterPro" id="IPR008266">
    <property type="entry name" value="Tyr_kinase_AS"/>
</dbReference>
<dbReference type="PROSITE" id="PS50011">
    <property type="entry name" value="PROTEIN_KINASE_DOM"/>
    <property type="match status" value="2"/>
</dbReference>
<evidence type="ECO:0000256" key="1">
    <source>
        <dbReference type="ARBA" id="ARBA00022741"/>
    </source>
</evidence>
<dbReference type="PRINTS" id="PR00109">
    <property type="entry name" value="TYRKINASE"/>
</dbReference>
<keyword evidence="1 3" id="KW-0547">Nucleotide-binding</keyword>
<keyword evidence="6" id="KW-1185">Reference proteome</keyword>
<keyword evidence="2 3" id="KW-0067">ATP-binding</keyword>
<dbReference type="GO" id="GO:0097527">
    <property type="term" value="P:necroptotic signaling pathway"/>
    <property type="evidence" value="ECO:0007669"/>
    <property type="project" value="TreeGrafter"/>
</dbReference>
<proteinExistence type="predicted"/>
<feature type="binding site" evidence="3">
    <location>
        <position position="825"/>
    </location>
    <ligand>
        <name>ATP</name>
        <dbReference type="ChEBI" id="CHEBI:30616"/>
    </ligand>
</feature>
<dbReference type="PROSITE" id="PS00109">
    <property type="entry name" value="PROTEIN_KINASE_TYR"/>
    <property type="match status" value="2"/>
</dbReference>
<dbReference type="GO" id="GO:0005524">
    <property type="term" value="F:ATP binding"/>
    <property type="evidence" value="ECO:0007669"/>
    <property type="project" value="UniProtKB-UniRule"/>
</dbReference>
<dbReference type="Gene3D" id="1.20.930.20">
    <property type="entry name" value="Adaptor protein Cbl, N-terminal domain"/>
    <property type="match status" value="2"/>
</dbReference>
<dbReference type="InterPro" id="IPR036537">
    <property type="entry name" value="Adaptor_Cbl_N_dom_sf"/>
</dbReference>
<dbReference type="SUPFAM" id="SSF56112">
    <property type="entry name" value="Protein kinase-like (PK-like)"/>
    <property type="match status" value="2"/>
</dbReference>
<dbReference type="Proteomes" id="UP001153678">
    <property type="component" value="Unassembled WGS sequence"/>
</dbReference>
<reference evidence="5" key="1">
    <citation type="submission" date="2022-08" db="EMBL/GenBank/DDBJ databases">
        <authorList>
            <person name="Kallberg Y."/>
            <person name="Tangrot J."/>
            <person name="Rosling A."/>
        </authorList>
    </citation>
    <scope>NUCLEOTIDE SEQUENCE</scope>
    <source>
        <strain evidence="5">Wild A</strain>
    </source>
</reference>
<dbReference type="InterPro" id="IPR000719">
    <property type="entry name" value="Prot_kinase_dom"/>
</dbReference>
<dbReference type="InterPro" id="IPR051681">
    <property type="entry name" value="Ser/Thr_Kinases-Pseudokinases"/>
</dbReference>
<dbReference type="InterPro" id="IPR020635">
    <property type="entry name" value="Tyr_kinase_cat_dom"/>
</dbReference>
<name>A0A9W4SBH8_9GLOM</name>
<dbReference type="CDD" id="cd21037">
    <property type="entry name" value="MLKL_NTD"/>
    <property type="match status" value="2"/>
</dbReference>
<accession>A0A9W4SBH8</accession>
<dbReference type="GO" id="GO:0007166">
    <property type="term" value="P:cell surface receptor signaling pathway"/>
    <property type="evidence" value="ECO:0007669"/>
    <property type="project" value="InterPro"/>
</dbReference>
<dbReference type="InterPro" id="IPR059179">
    <property type="entry name" value="MLKL-like_MCAfunc"/>
</dbReference>
<feature type="domain" description="Protein kinase" evidence="4">
    <location>
        <begin position="796"/>
        <end position="1050"/>
    </location>
</feature>
<dbReference type="InterPro" id="IPR001245">
    <property type="entry name" value="Ser-Thr/Tyr_kinase_cat_dom"/>
</dbReference>
<gene>
    <name evidence="5" type="ORF">FWILDA_LOCUS975</name>
</gene>
<dbReference type="PROSITE" id="PS00107">
    <property type="entry name" value="PROTEIN_KINASE_ATP"/>
    <property type="match status" value="1"/>
</dbReference>
<dbReference type="SMART" id="SM00219">
    <property type="entry name" value="TyrKc"/>
    <property type="match status" value="2"/>
</dbReference>
<comment type="caution">
    <text evidence="5">The sequence shown here is derived from an EMBL/GenBank/DDBJ whole genome shotgun (WGS) entry which is preliminary data.</text>
</comment>
<feature type="domain" description="Protein kinase" evidence="4">
    <location>
        <begin position="445"/>
        <end position="753"/>
    </location>
</feature>
<dbReference type="PANTHER" id="PTHR44329">
    <property type="entry name" value="SERINE/THREONINE-PROTEIN KINASE TNNI3K-RELATED"/>
    <property type="match status" value="1"/>
</dbReference>
<evidence type="ECO:0000259" key="4">
    <source>
        <dbReference type="PROSITE" id="PS50011"/>
    </source>
</evidence>
<evidence type="ECO:0000256" key="2">
    <source>
        <dbReference type="ARBA" id="ARBA00022840"/>
    </source>
</evidence>
<evidence type="ECO:0000313" key="6">
    <source>
        <dbReference type="Proteomes" id="UP001153678"/>
    </source>
</evidence>
<sequence length="1100" mass="126780">MHTNEHPVDSNNSGDTVKLPLSETSASITVTNLAVPFVSFLPLITEIAKIFNETVEIYQAAQYNKKICRILLDRVQIADTAVRNIKIHREESKEFFSEKNLFNLQRLLNVIVKICKFVEEISQLKGLYKYLNSKNIEKSVKELMNEFDSTIQLLEFSLQVDFRLRADKDNKDIKADIKDFYLYLEDIGSGITDVNQSVSKVFEQINALNTKVNQMEQANSTDNEFLEYNDYEEDDEPDEPIANQNIVHRDIRAENILIIDNDTEKIAIPKATLSINDDEISVESTLIMTTASITVTNLAVPFGNFLPLITDIAKIFNEIVKIYQTAEHNKRICGILLDRVQVADKAVRNIKHSREESSEFFSEKNLFNLQKLLNVIVKIRKFVEEISQLKGLHKYIHAKDIEKSVKELMNEFDSTIQLLEFSLQVDLRRADKDNKDIKADIKDLYQYLGNIGSGITDVNQNVSEIIMQINALNTTMNQMAQANSTDSELLDYNDFEEDDEPIANHNVRKFRRKIMNDHVALKLVADQSSTDEQKASFKRQVKILKKLKECHFIIQFHGLTSNDNKIYLVMEWADYNLREYYQKYGPLEVSLKLRFALDISSGLNYLCAASIVHRDIRAENILITDNDTVKIANFKARRSIKDKIRNLEATLEVIRYCAPEKLLLKNKYDTKCDVYSFGVLLWEIAEEKTPYETFGDDIMKITDQVCNKGYREAFSFDSPLPKEYRELAEQATHPDQNNRPQFSKILTKLQKLYKLNRIKANFITNDTSQNGELPSQIWIKDSIKNNFITDIKWNDLVSRSPVGKGRFGEVFKTHWKKMNKDVVCKRLILDDINAIQHEIQIQTRGHVCENIIRILGITQQSESNIYCIVMEYADGGDLRTYLKENFRTLDWDKKLQLAFDITNGLRYLHGINILHRDLHSKNVVILNGSAKITDFGNSKSLETQTNIHNDVFGMIPYLAPELFKSNNHCSASYSVKSDIYSLGVLFWEISSGNIPFVNISYGLELSLKIINGEREKEIPNTPYDYCKLYTSCWHSEPVERPDIEHAHLKLYNILHKVDENDAINNAKLINETSENQKLNENDSTLIELEISDAINNLSIN</sequence>
<dbReference type="Pfam" id="PF07714">
    <property type="entry name" value="PK_Tyr_Ser-Thr"/>
    <property type="match status" value="2"/>
</dbReference>
<dbReference type="Gene3D" id="1.10.510.10">
    <property type="entry name" value="Transferase(Phosphotransferase) domain 1"/>
    <property type="match status" value="2"/>
</dbReference>
<protein>
    <submittedName>
        <fullName evidence="5">13951_t:CDS:1</fullName>
    </submittedName>
</protein>
<evidence type="ECO:0000313" key="5">
    <source>
        <dbReference type="EMBL" id="CAI2163249.1"/>
    </source>
</evidence>
<dbReference type="PANTHER" id="PTHR44329:SF298">
    <property type="entry name" value="MIXED LINEAGE KINASE DOMAIN-LIKE PROTEIN"/>
    <property type="match status" value="1"/>
</dbReference>
<dbReference type="EMBL" id="CAMKVN010000079">
    <property type="protein sequence ID" value="CAI2163249.1"/>
    <property type="molecule type" value="Genomic_DNA"/>
</dbReference>